<name>A0A917HEF1_9SPHI</name>
<keyword evidence="2" id="KW-1185">Reference proteome</keyword>
<dbReference type="AlphaFoldDB" id="A0A917HEF1"/>
<dbReference type="EMBL" id="BMER01000001">
    <property type="protein sequence ID" value="GGG76603.1"/>
    <property type="molecule type" value="Genomic_DNA"/>
</dbReference>
<evidence type="ECO:0000313" key="1">
    <source>
        <dbReference type="EMBL" id="GGG76603.1"/>
    </source>
</evidence>
<accession>A0A917HEF1</accession>
<organism evidence="1 2">
    <name type="scientific">Parapedobacter pyrenivorans</name>
    <dbReference type="NCBI Taxonomy" id="1305674"/>
    <lineage>
        <taxon>Bacteria</taxon>
        <taxon>Pseudomonadati</taxon>
        <taxon>Bacteroidota</taxon>
        <taxon>Sphingobacteriia</taxon>
        <taxon>Sphingobacteriales</taxon>
        <taxon>Sphingobacteriaceae</taxon>
        <taxon>Parapedobacter</taxon>
    </lineage>
</organism>
<proteinExistence type="predicted"/>
<reference evidence="1" key="2">
    <citation type="submission" date="2020-09" db="EMBL/GenBank/DDBJ databases">
        <authorList>
            <person name="Sun Q."/>
            <person name="Zhou Y."/>
        </authorList>
    </citation>
    <scope>NUCLEOTIDE SEQUENCE</scope>
    <source>
        <strain evidence="1">CGMCC 1.12195</strain>
    </source>
</reference>
<dbReference type="PROSITE" id="PS51257">
    <property type="entry name" value="PROKAR_LIPOPROTEIN"/>
    <property type="match status" value="1"/>
</dbReference>
<comment type="caution">
    <text evidence="1">The sequence shown here is derived from an EMBL/GenBank/DDBJ whole genome shotgun (WGS) entry which is preliminary data.</text>
</comment>
<reference evidence="1" key="1">
    <citation type="journal article" date="2014" name="Int. J. Syst. Evol. Microbiol.">
        <title>Complete genome sequence of Corynebacterium casei LMG S-19264T (=DSM 44701T), isolated from a smear-ripened cheese.</title>
        <authorList>
            <consortium name="US DOE Joint Genome Institute (JGI-PGF)"/>
            <person name="Walter F."/>
            <person name="Albersmeier A."/>
            <person name="Kalinowski J."/>
            <person name="Ruckert C."/>
        </authorList>
    </citation>
    <scope>NUCLEOTIDE SEQUENCE</scope>
    <source>
        <strain evidence="1">CGMCC 1.12195</strain>
    </source>
</reference>
<protein>
    <submittedName>
        <fullName evidence="1">Uncharacterized protein</fullName>
    </submittedName>
</protein>
<gene>
    <name evidence="1" type="ORF">GCM10007415_05530</name>
</gene>
<dbReference type="RefSeq" id="WP_188504401.1">
    <property type="nucleotide sequence ID" value="NZ_BMER01000001.1"/>
</dbReference>
<sequence length="161" mass="18206">MKRYMIWTAFCFITTFVACEKNEPGNEYDRCENCTYTFQQHAQLDRFRVAGGNALVFTYKQYWDWGGGVKNSASPYSALSFEVAGGTTFFNYGNKEIAGDKVSFHTMCISCGTVSFEPVGGRIQGRKIDDRTWLVDGNVFLESPNGSHRDTLSFKGFFTKI</sequence>
<dbReference type="Proteomes" id="UP000660862">
    <property type="component" value="Unassembled WGS sequence"/>
</dbReference>
<evidence type="ECO:0000313" key="2">
    <source>
        <dbReference type="Proteomes" id="UP000660862"/>
    </source>
</evidence>